<proteinExistence type="predicted"/>
<dbReference type="RefSeq" id="WP_039645817.1">
    <property type="nucleotide sequence ID" value="NZ_JXBL01000001.1"/>
</dbReference>
<dbReference type="InterPro" id="IPR035439">
    <property type="entry name" value="UPF0145_dom_sf"/>
</dbReference>
<dbReference type="GO" id="GO:0051536">
    <property type="term" value="F:iron-sulfur cluster binding"/>
    <property type="evidence" value="ECO:0007669"/>
    <property type="project" value="UniProtKB-KW"/>
</dbReference>
<keyword evidence="1" id="KW-0479">Metal-binding</keyword>
<evidence type="ECO:0000313" key="4">
    <source>
        <dbReference type="Proteomes" id="UP000031433"/>
    </source>
</evidence>
<dbReference type="Proteomes" id="UP000031433">
    <property type="component" value="Unassembled WGS sequence"/>
</dbReference>
<feature type="chain" id="PRO_5002137112" description="Lipoprotein" evidence="2">
    <location>
        <begin position="38"/>
        <end position="130"/>
    </location>
</feature>
<organism evidence="3 4">
    <name type="scientific">Geobacter soli</name>
    <dbReference type="NCBI Taxonomy" id="1510391"/>
    <lineage>
        <taxon>Bacteria</taxon>
        <taxon>Pseudomonadati</taxon>
        <taxon>Thermodesulfobacteriota</taxon>
        <taxon>Desulfuromonadia</taxon>
        <taxon>Geobacterales</taxon>
        <taxon>Geobacteraceae</taxon>
        <taxon>Geobacter</taxon>
    </lineage>
</organism>
<keyword evidence="1" id="KW-0408">Iron</keyword>
<dbReference type="SUPFAM" id="SSF117782">
    <property type="entry name" value="YbjQ-like"/>
    <property type="match status" value="1"/>
</dbReference>
<reference evidence="3 4" key="1">
    <citation type="submission" date="2015-01" db="EMBL/GenBank/DDBJ databases">
        <title>Genome sequence of the anaerobic bacterium Geobacter soli GSS01, a dissimilatory Fe(III) reducer from soil.</title>
        <authorList>
            <person name="Yang G."/>
            <person name="Zhou S."/>
        </authorList>
    </citation>
    <scope>NUCLEOTIDE SEQUENCE [LARGE SCALE GENOMIC DNA]</scope>
    <source>
        <strain evidence="3 4">GSS01</strain>
    </source>
</reference>
<evidence type="ECO:0000256" key="2">
    <source>
        <dbReference type="SAM" id="SignalP"/>
    </source>
</evidence>
<protein>
    <recommendedName>
        <fullName evidence="5">Lipoprotein</fullName>
    </recommendedName>
</protein>
<keyword evidence="4" id="KW-1185">Reference proteome</keyword>
<sequence length="130" mass="14298">MPTSTPLAPLARLARRVFLAGTAAALLAACATTPQIADEADRDLPPILAQDEIFRPYVKIGTVEVNLKRYGRIEELQQEAEEWARDALSIEASKIGADAVILPEVRIEKDTYIIFPVMYVKGKGTAVKFQ</sequence>
<comment type="caution">
    <text evidence="3">The sequence shown here is derived from an EMBL/GenBank/DDBJ whole genome shotgun (WGS) entry which is preliminary data.</text>
</comment>
<accession>A0A0C1QXI7</accession>
<evidence type="ECO:0000256" key="1">
    <source>
        <dbReference type="ARBA" id="ARBA00023014"/>
    </source>
</evidence>
<keyword evidence="1" id="KW-0411">Iron-sulfur</keyword>
<dbReference type="InterPro" id="IPR006311">
    <property type="entry name" value="TAT_signal"/>
</dbReference>
<dbReference type="PROSITE" id="PS51318">
    <property type="entry name" value="TAT"/>
    <property type="match status" value="1"/>
</dbReference>
<dbReference type="EMBL" id="JXBL01000001">
    <property type="protein sequence ID" value="KIE42866.1"/>
    <property type="molecule type" value="Genomic_DNA"/>
</dbReference>
<evidence type="ECO:0008006" key="5">
    <source>
        <dbReference type="Google" id="ProtNLM"/>
    </source>
</evidence>
<dbReference type="AlphaFoldDB" id="A0A0C1QXI7"/>
<gene>
    <name evidence="3" type="ORF">SE37_09580</name>
</gene>
<evidence type="ECO:0000313" key="3">
    <source>
        <dbReference type="EMBL" id="KIE42866.1"/>
    </source>
</evidence>
<feature type="signal peptide" evidence="2">
    <location>
        <begin position="1"/>
        <end position="37"/>
    </location>
</feature>
<keyword evidence="2" id="KW-0732">Signal</keyword>
<name>A0A0C1QXI7_9BACT</name>